<organism evidence="3 4">
    <name type="scientific">Kribbella qitaiheensis</name>
    <dbReference type="NCBI Taxonomy" id="1544730"/>
    <lineage>
        <taxon>Bacteria</taxon>
        <taxon>Bacillati</taxon>
        <taxon>Actinomycetota</taxon>
        <taxon>Actinomycetes</taxon>
        <taxon>Propionibacteriales</taxon>
        <taxon>Kribbellaceae</taxon>
        <taxon>Kribbella</taxon>
    </lineage>
</organism>
<feature type="region of interest" description="Disordered" evidence="1">
    <location>
        <begin position="34"/>
        <end position="136"/>
    </location>
</feature>
<reference evidence="4" key="1">
    <citation type="submission" date="2019-09" db="EMBL/GenBank/DDBJ databases">
        <title>Antimicrobial potential of Antarctic Bacteria.</title>
        <authorList>
            <person name="Benaud N."/>
            <person name="Edwards R.J."/>
            <person name="Ferrari B.C."/>
        </authorList>
    </citation>
    <scope>NUCLEOTIDE SEQUENCE [LARGE SCALE GENOMIC DNA]</scope>
    <source>
        <strain evidence="4">SPB151</strain>
    </source>
</reference>
<name>A0A7G6XA42_9ACTN</name>
<feature type="region of interest" description="Disordered" evidence="1">
    <location>
        <begin position="1"/>
        <end position="20"/>
    </location>
</feature>
<feature type="region of interest" description="Disordered" evidence="1">
    <location>
        <begin position="204"/>
        <end position="255"/>
    </location>
</feature>
<dbReference type="Pfam" id="PF01844">
    <property type="entry name" value="HNH"/>
    <property type="match status" value="1"/>
</dbReference>
<evidence type="ECO:0000256" key="1">
    <source>
        <dbReference type="SAM" id="MobiDB-lite"/>
    </source>
</evidence>
<dbReference type="GO" id="GO:0003676">
    <property type="term" value="F:nucleic acid binding"/>
    <property type="evidence" value="ECO:0007669"/>
    <property type="project" value="InterPro"/>
</dbReference>
<sequence>MASLHRAAARYRRNGDSRTTDQLCSDIVLGRLLPRTKRTHTTPIPGEPIGEGQQNGNAPYGDSSRDPFDGDPPVATEPPDDYGYKPVDDLGDEPFGDRAFDHGYGDLGRAADRDARKQRDSHHGEAGDPSFPADRDLSVDLDINEAAIGAEATVVIHATGAEVGALINGEVATGGEVDHHGPIPQSSLRKHLINALAQRLLPNLRTTPNSRRPGTTVRPAPASNAALDAARGSGARIELRMTDRPPPSDPDRYTPSAALDRFVRLRDRTCQFPGCNRPAEFTDVDHRVPFAAGGRTTADNLWCLCRHHHRLKHEGGWEIHSNVDGSCTWISPTGRRYRNSPVNYEPPPERINKVAPTRPRRPPPATDTIA</sequence>
<proteinExistence type="predicted"/>
<evidence type="ECO:0000313" key="4">
    <source>
        <dbReference type="Proteomes" id="UP000515563"/>
    </source>
</evidence>
<dbReference type="InterPro" id="IPR003615">
    <property type="entry name" value="HNH_nuc"/>
</dbReference>
<reference evidence="3 4" key="2">
    <citation type="journal article" date="2020" name="Microbiol. Resour. Announc.">
        <title>Antarctic desert soil bacteria exhibit high novel natural product potential, evaluated through long-read genome sequencing and comparative genomics.</title>
        <authorList>
            <person name="Benaud N."/>
            <person name="Edwards R.J."/>
            <person name="Amos T.G."/>
            <person name="D'Agostino P.M."/>
            <person name="Gutierrez-Chavez C."/>
            <person name="Montgomery K."/>
            <person name="Nicetic I."/>
            <person name="Ferrari B.C."/>
        </authorList>
    </citation>
    <scope>NUCLEOTIDE SEQUENCE [LARGE SCALE GENOMIC DNA]</scope>
    <source>
        <strain evidence="3 4">SPB151</strain>
    </source>
</reference>
<dbReference type="Gene3D" id="1.10.30.50">
    <property type="match status" value="1"/>
</dbReference>
<dbReference type="AlphaFoldDB" id="A0A7G6XA42"/>
<feature type="compositionally biased region" description="Polar residues" evidence="1">
    <location>
        <begin position="204"/>
        <end position="213"/>
    </location>
</feature>
<dbReference type="KEGG" id="kqi:F1D05_23440"/>
<keyword evidence="3" id="KW-0255">Endonuclease</keyword>
<accession>A0A7G6XA42</accession>
<dbReference type="GO" id="GO:0004519">
    <property type="term" value="F:endonuclease activity"/>
    <property type="evidence" value="ECO:0007669"/>
    <property type="project" value="UniProtKB-KW"/>
</dbReference>
<gene>
    <name evidence="3" type="ORF">F1D05_23440</name>
</gene>
<feature type="compositionally biased region" description="Basic and acidic residues" evidence="1">
    <location>
        <begin position="95"/>
        <end position="126"/>
    </location>
</feature>
<evidence type="ECO:0000259" key="2">
    <source>
        <dbReference type="SMART" id="SM00507"/>
    </source>
</evidence>
<feature type="domain" description="HNH nuclease" evidence="2">
    <location>
        <begin position="258"/>
        <end position="310"/>
    </location>
</feature>
<dbReference type="Proteomes" id="UP000515563">
    <property type="component" value="Chromosome"/>
</dbReference>
<feature type="region of interest" description="Disordered" evidence="1">
    <location>
        <begin position="338"/>
        <end position="370"/>
    </location>
</feature>
<evidence type="ECO:0000313" key="3">
    <source>
        <dbReference type="EMBL" id="QNE23107.1"/>
    </source>
</evidence>
<dbReference type="GO" id="GO:0008270">
    <property type="term" value="F:zinc ion binding"/>
    <property type="evidence" value="ECO:0007669"/>
    <property type="project" value="InterPro"/>
</dbReference>
<dbReference type="CDD" id="cd00085">
    <property type="entry name" value="HNHc"/>
    <property type="match status" value="1"/>
</dbReference>
<keyword evidence="3" id="KW-0378">Hydrolase</keyword>
<dbReference type="InterPro" id="IPR002711">
    <property type="entry name" value="HNH"/>
</dbReference>
<keyword evidence="3" id="KW-0540">Nuclease</keyword>
<dbReference type="SMART" id="SM00507">
    <property type="entry name" value="HNHc"/>
    <property type="match status" value="1"/>
</dbReference>
<protein>
    <submittedName>
        <fullName evidence="3">HNH endonuclease</fullName>
    </submittedName>
</protein>
<dbReference type="EMBL" id="CP043661">
    <property type="protein sequence ID" value="QNE23107.1"/>
    <property type="molecule type" value="Genomic_DNA"/>
</dbReference>
<feature type="compositionally biased region" description="Low complexity" evidence="1">
    <location>
        <begin position="220"/>
        <end position="230"/>
    </location>
</feature>
<keyword evidence="4" id="KW-1185">Reference proteome</keyword>